<feature type="region of interest" description="Disordered" evidence="2">
    <location>
        <begin position="1202"/>
        <end position="1251"/>
    </location>
</feature>
<evidence type="ECO:0000256" key="1">
    <source>
        <dbReference type="SAM" id="Coils"/>
    </source>
</evidence>
<feature type="compositionally biased region" description="Acidic residues" evidence="2">
    <location>
        <begin position="430"/>
        <end position="453"/>
    </location>
</feature>
<dbReference type="GO" id="GO:0005929">
    <property type="term" value="C:cilium"/>
    <property type="evidence" value="ECO:0007669"/>
    <property type="project" value="TreeGrafter"/>
</dbReference>
<evidence type="ECO:0000313" key="4">
    <source>
        <dbReference type="Proteomes" id="UP000789595"/>
    </source>
</evidence>
<dbReference type="AlphaFoldDB" id="A0A8J2T1K9"/>
<reference evidence="3" key="1">
    <citation type="submission" date="2021-11" db="EMBL/GenBank/DDBJ databases">
        <authorList>
            <consortium name="Genoscope - CEA"/>
            <person name="William W."/>
        </authorList>
    </citation>
    <scope>NUCLEOTIDE SEQUENCE</scope>
</reference>
<accession>A0A8J2T1K9</accession>
<dbReference type="EMBL" id="CAKKNE010000005">
    <property type="protein sequence ID" value="CAH0377897.1"/>
    <property type="molecule type" value="Genomic_DNA"/>
</dbReference>
<feature type="region of interest" description="Disordered" evidence="2">
    <location>
        <begin position="323"/>
        <end position="342"/>
    </location>
</feature>
<dbReference type="Proteomes" id="UP000789595">
    <property type="component" value="Unassembled WGS sequence"/>
</dbReference>
<dbReference type="InterPro" id="IPR052607">
    <property type="entry name" value="CEP104-like"/>
</dbReference>
<sequence>MASGELPFVVILGEDARGLETPRGGWTSDARHRWPVELGLWVGDCTLDGLRLVAPGDRAPTKVEVFAAPGNDATTAGDPLDDAFLSKTADDVVTDEKRKKWLSEYCAAVFTRCGSITFGENNLARKGSDARERKVARLARSAKRTKFVRLVIHEPVRAPLPGDRNGDGSRVGFARVALLGKSMECRHLPVISKIRWDAAEEELSKAGVATDVVKSLALMRLSHRTTSVDSDNDDEEETAKTIQQARQGELDAAAETGRAEDDAVLAALATAQHRARKKHRKEAAEALKQAEVTAVRADEDIRRSQERQHNAVQREDFDAARTAKAETQTLRKQRRTDAARSLATHDDVIHLSDRKASSSGKEGSVFCHKWVTSPDTDLLLPDDDGDMFLDAQQLEKARERDAADAVADVAAAARVAARRRARDQSQRDVFDEDSYASSSESDDQASSDDENDQTIDPMATLKSPISGAQDWSYISEAAMPSSSDRGWWGFDEYPLETLKRPLDLDLSDDEDVARPPTPARLSEEEEARRDRARNHCERLLHTESVSSRLVRWMAHEGVADVDGVADALAQMHAVRLSPPSAPPGGCPPPPDDDDLSLLLYKSTSVKREAVSKALKATIGPLALAFACQGNWLMRRQVLVLVRDGRSRIDTEALAEAAGILQWEEGWKRRRLLFAALCALLQQGLSSESADVFAEACRLLVDLFRGKKKRLDRNVSHSTIAESPTYQTIRSDPGDDGDDVLAPTTLLRRGICRKGAPLKDALAALRALLPLVCQRCARHCSDTDERSSHAASRRAARVAARCVSRLARTPWLGAPLVAAAVLPRPPPVGAHVMEETDSRRHAAAVLGHPSQPAKLAAARLRTLALLVARFGARDDSVLDARDIASLAEAVLRQDPRQEVCRAAASLIGALYAALVDAAAVARVSSGKDFSLVACNRDARRKLRRAFQNRTSSILSPSRKSGLVRYTDPETGHEYILDEKTGDSRWASADDWAVDAKMRNVGQEILRRRNILKAFGSPSIMPSETLADDLHTIADDDARLRRALARVDAEMARRHGSAPSVAAEAKRLKKAAARHAAARSNAASDAATAARKAAQAAAEAVRSAVEACRVGRSGEKDDKTRRLEAILNAVSSRKLQVVWKAGFRVRTQAKYRVASRKAFEAAKAAADQAAASVARLDIRNVKDQCSEFHANALDADKAAQAAQAALDAEKQKREAAQAAAKASSKPSGKVHPADAKPAKAAKKKGGFFSRKKK</sequence>
<feature type="region of interest" description="Disordered" evidence="2">
    <location>
        <begin position="418"/>
        <end position="463"/>
    </location>
</feature>
<feature type="region of interest" description="Disordered" evidence="2">
    <location>
        <begin position="506"/>
        <end position="529"/>
    </location>
</feature>
<feature type="coiled-coil region" evidence="1">
    <location>
        <begin position="280"/>
        <end position="307"/>
    </location>
</feature>
<feature type="compositionally biased region" description="Basic residues" evidence="2">
    <location>
        <begin position="1237"/>
        <end position="1251"/>
    </location>
</feature>
<protein>
    <submittedName>
        <fullName evidence="3">Uncharacterized protein</fullName>
    </submittedName>
</protein>
<gene>
    <name evidence="3" type="ORF">PECAL_5P24190</name>
</gene>
<dbReference type="PANTHER" id="PTHR13371:SF0">
    <property type="entry name" value="CENTROSOMAL PROTEIN OF 104 KDA"/>
    <property type="match status" value="1"/>
</dbReference>
<comment type="caution">
    <text evidence="3">The sequence shown here is derived from an EMBL/GenBank/DDBJ whole genome shotgun (WGS) entry which is preliminary data.</text>
</comment>
<evidence type="ECO:0000256" key="2">
    <source>
        <dbReference type="SAM" id="MobiDB-lite"/>
    </source>
</evidence>
<name>A0A8J2T1K9_9STRA</name>
<proteinExistence type="predicted"/>
<dbReference type="PANTHER" id="PTHR13371">
    <property type="entry name" value="GLYCINE-, GLUTAMATE-, THIENYLCYCLOHEXYLPIPERIDINE-BINDING PROTEIN"/>
    <property type="match status" value="1"/>
</dbReference>
<feature type="compositionally biased region" description="Low complexity" evidence="2">
    <location>
        <begin position="1214"/>
        <end position="1223"/>
    </location>
</feature>
<evidence type="ECO:0000313" key="3">
    <source>
        <dbReference type="EMBL" id="CAH0377897.1"/>
    </source>
</evidence>
<keyword evidence="4" id="KW-1185">Reference proteome</keyword>
<keyword evidence="1" id="KW-0175">Coiled coil</keyword>
<organism evidence="3 4">
    <name type="scientific">Pelagomonas calceolata</name>
    <dbReference type="NCBI Taxonomy" id="35677"/>
    <lineage>
        <taxon>Eukaryota</taxon>
        <taxon>Sar</taxon>
        <taxon>Stramenopiles</taxon>
        <taxon>Ochrophyta</taxon>
        <taxon>Pelagophyceae</taxon>
        <taxon>Pelagomonadales</taxon>
        <taxon>Pelagomonadaceae</taxon>
        <taxon>Pelagomonas</taxon>
    </lineage>
</organism>
<dbReference type="OrthoDB" id="10691358at2759"/>